<reference evidence="1 2" key="1">
    <citation type="submission" date="2016-10" db="EMBL/GenBank/DDBJ databases">
        <authorList>
            <person name="de Groot N.N."/>
        </authorList>
    </citation>
    <scope>NUCLEOTIDE SEQUENCE [LARGE SCALE GENOMIC DNA]</scope>
    <source>
        <strain evidence="1 2">CGMCC 1.5012</strain>
    </source>
</reference>
<organism evidence="1 2">
    <name type="scientific">Acetanaerobacterium elongatum</name>
    <dbReference type="NCBI Taxonomy" id="258515"/>
    <lineage>
        <taxon>Bacteria</taxon>
        <taxon>Bacillati</taxon>
        <taxon>Bacillota</taxon>
        <taxon>Clostridia</taxon>
        <taxon>Eubacteriales</taxon>
        <taxon>Oscillospiraceae</taxon>
        <taxon>Acetanaerobacterium</taxon>
    </lineage>
</organism>
<gene>
    <name evidence="1" type="ORF">SAMN05192585_1151</name>
</gene>
<dbReference type="EMBL" id="FNID01000015">
    <property type="protein sequence ID" value="SDN27277.1"/>
    <property type="molecule type" value="Genomic_DNA"/>
</dbReference>
<accession>A0A1H0A1K0</accession>
<dbReference type="STRING" id="258515.SAMN05192585_1151"/>
<proteinExistence type="predicted"/>
<dbReference type="AlphaFoldDB" id="A0A1H0A1K0"/>
<feature type="non-terminal residue" evidence="1">
    <location>
        <position position="31"/>
    </location>
</feature>
<dbReference type="Proteomes" id="UP000199182">
    <property type="component" value="Unassembled WGS sequence"/>
</dbReference>
<keyword evidence="2" id="KW-1185">Reference proteome</keyword>
<name>A0A1H0A1K0_9FIRM</name>
<evidence type="ECO:0000313" key="1">
    <source>
        <dbReference type="EMBL" id="SDN27277.1"/>
    </source>
</evidence>
<evidence type="ECO:0000313" key="2">
    <source>
        <dbReference type="Proteomes" id="UP000199182"/>
    </source>
</evidence>
<protein>
    <submittedName>
        <fullName evidence="1">Uncharacterized protein</fullName>
    </submittedName>
</protein>
<sequence>MVIVISSASETESFMFLVSKMLLCPLNASFA</sequence>